<evidence type="ECO:0000313" key="2">
    <source>
        <dbReference type="Proteomes" id="UP000663193"/>
    </source>
</evidence>
<evidence type="ECO:0000313" key="1">
    <source>
        <dbReference type="EMBL" id="QRD05205.1"/>
    </source>
</evidence>
<gene>
    <name evidence="1" type="ORF">JI435_422120</name>
</gene>
<dbReference type="Proteomes" id="UP000663193">
    <property type="component" value="Chromosome 18"/>
</dbReference>
<sequence length="141" mass="15398">MRLSIAASQVVRTQLKGSKISERHFGTSRSNNFFAQMTRVAWSKRLMHFSFHTNVLLLVEQCRGVQEITNTTVHNPGWLRARQYSDGSILLPNGNSGSGMTGASVGCKEGNYCETCKERSGGVDGGYGKAREGGGRRGAWV</sequence>
<reference evidence="2" key="1">
    <citation type="journal article" date="2021" name="BMC Genomics">
        <title>Chromosome-level genome assembly and manually-curated proteome of model necrotroph Parastagonospora nodorum Sn15 reveals a genome-wide trove of candidate effector homologs, and redundancy of virulence-related functions within an accessory chromosome.</title>
        <authorList>
            <person name="Bertazzoni S."/>
            <person name="Jones D.A.B."/>
            <person name="Phan H.T."/>
            <person name="Tan K.-C."/>
            <person name="Hane J.K."/>
        </authorList>
    </citation>
    <scope>NUCLEOTIDE SEQUENCE [LARGE SCALE GENOMIC DNA]</scope>
    <source>
        <strain evidence="2">SN15 / ATCC MYA-4574 / FGSC 10173)</strain>
    </source>
</reference>
<dbReference type="AlphaFoldDB" id="A0A7U2FH67"/>
<name>A0A7U2FH67_PHANO</name>
<accession>A0A7U2FH67</accession>
<proteinExistence type="predicted"/>
<keyword evidence="2" id="KW-1185">Reference proteome</keyword>
<dbReference type="EMBL" id="CP069040">
    <property type="protein sequence ID" value="QRD05205.1"/>
    <property type="molecule type" value="Genomic_DNA"/>
</dbReference>
<organism evidence="1 2">
    <name type="scientific">Phaeosphaeria nodorum (strain SN15 / ATCC MYA-4574 / FGSC 10173)</name>
    <name type="common">Glume blotch fungus</name>
    <name type="synonym">Parastagonospora nodorum</name>
    <dbReference type="NCBI Taxonomy" id="321614"/>
    <lineage>
        <taxon>Eukaryota</taxon>
        <taxon>Fungi</taxon>
        <taxon>Dikarya</taxon>
        <taxon>Ascomycota</taxon>
        <taxon>Pezizomycotina</taxon>
        <taxon>Dothideomycetes</taxon>
        <taxon>Pleosporomycetidae</taxon>
        <taxon>Pleosporales</taxon>
        <taxon>Pleosporineae</taxon>
        <taxon>Phaeosphaeriaceae</taxon>
        <taxon>Parastagonospora</taxon>
    </lineage>
</organism>
<dbReference type="VEuPathDB" id="FungiDB:JI435_422120"/>
<protein>
    <submittedName>
        <fullName evidence="1">Uncharacterized protein</fullName>
    </submittedName>
</protein>